<dbReference type="AlphaFoldDB" id="A0A855X6Z3"/>
<reference evidence="1 2" key="1">
    <citation type="journal article" date="2018" name="ISME J.">
        <title>A methanotrophic archaeon couples anaerobic oxidation of methane to Fe(III) reduction.</title>
        <authorList>
            <person name="Cai C."/>
            <person name="Leu A.O."/>
            <person name="Xie G.J."/>
            <person name="Guo J."/>
            <person name="Feng Y."/>
            <person name="Zhao J.X."/>
            <person name="Tyson G.W."/>
            <person name="Yuan Z."/>
            <person name="Hu S."/>
        </authorList>
    </citation>
    <scope>NUCLEOTIDE SEQUENCE [LARGE SCALE GENOMIC DNA]</scope>
    <source>
        <strain evidence="1">FeB_12</strain>
    </source>
</reference>
<comment type="caution">
    <text evidence="1">The sequence shown here is derived from an EMBL/GenBank/DDBJ whole genome shotgun (WGS) entry which is preliminary data.</text>
</comment>
<name>A0A855X6Z3_9BACT</name>
<sequence>MFIQILTEKYSYAMDLASHKFLGARARKTAAKFLTNPLARNILSLRWTKMGIFDDYLSITLKER</sequence>
<accession>A0A855X6Z3</accession>
<protein>
    <submittedName>
        <fullName evidence="1">Uncharacterized protein</fullName>
    </submittedName>
</protein>
<evidence type="ECO:0000313" key="1">
    <source>
        <dbReference type="EMBL" id="PWB73117.1"/>
    </source>
</evidence>
<evidence type="ECO:0000313" key="2">
    <source>
        <dbReference type="Proteomes" id="UP000250918"/>
    </source>
</evidence>
<dbReference type="Proteomes" id="UP000250918">
    <property type="component" value="Unassembled WGS sequence"/>
</dbReference>
<dbReference type="EMBL" id="PQAP01000064">
    <property type="protein sequence ID" value="PWB73117.1"/>
    <property type="molecule type" value="Genomic_DNA"/>
</dbReference>
<organism evidence="1 2">
    <name type="scientific">candidate division GN15 bacterium</name>
    <dbReference type="NCBI Taxonomy" id="2072418"/>
    <lineage>
        <taxon>Bacteria</taxon>
        <taxon>candidate division GN15</taxon>
    </lineage>
</organism>
<gene>
    <name evidence="1" type="ORF">C3F09_05560</name>
</gene>
<proteinExistence type="predicted"/>